<dbReference type="Proteomes" id="UP000631114">
    <property type="component" value="Unassembled WGS sequence"/>
</dbReference>
<keyword evidence="2" id="KW-1185">Reference proteome</keyword>
<dbReference type="EMBL" id="JADFTS010000006">
    <property type="protein sequence ID" value="KAF9601820.1"/>
    <property type="molecule type" value="Genomic_DNA"/>
</dbReference>
<dbReference type="AlphaFoldDB" id="A0A835HJE6"/>
<comment type="caution">
    <text evidence="1">The sequence shown here is derived from an EMBL/GenBank/DDBJ whole genome shotgun (WGS) entry which is preliminary data.</text>
</comment>
<accession>A0A835HJE6</accession>
<sequence length="86" mass="9720">FGAVKKTRTHQVSHYWNHNSTKHSPASIRCSYCETGSSFRLCLLRSIVSICSRALVRSSHLTLVQIYCTVQLHKCSEQVTVNIQSP</sequence>
<evidence type="ECO:0000313" key="1">
    <source>
        <dbReference type="EMBL" id="KAF9601820.1"/>
    </source>
</evidence>
<evidence type="ECO:0000313" key="2">
    <source>
        <dbReference type="Proteomes" id="UP000631114"/>
    </source>
</evidence>
<reference evidence="1 2" key="1">
    <citation type="submission" date="2020-10" db="EMBL/GenBank/DDBJ databases">
        <title>The Coptis chinensis genome and diversification of protoberbering-type alkaloids.</title>
        <authorList>
            <person name="Wang B."/>
            <person name="Shu S."/>
            <person name="Song C."/>
            <person name="Liu Y."/>
        </authorList>
    </citation>
    <scope>NUCLEOTIDE SEQUENCE [LARGE SCALE GENOMIC DNA]</scope>
    <source>
        <strain evidence="1">HL-2020</strain>
        <tissue evidence="1">Leaf</tissue>
    </source>
</reference>
<feature type="non-terminal residue" evidence="1">
    <location>
        <position position="86"/>
    </location>
</feature>
<name>A0A835HJE6_9MAGN</name>
<proteinExistence type="predicted"/>
<protein>
    <submittedName>
        <fullName evidence="1">Uncharacterized protein</fullName>
    </submittedName>
</protein>
<organism evidence="1 2">
    <name type="scientific">Coptis chinensis</name>
    <dbReference type="NCBI Taxonomy" id="261450"/>
    <lineage>
        <taxon>Eukaryota</taxon>
        <taxon>Viridiplantae</taxon>
        <taxon>Streptophyta</taxon>
        <taxon>Embryophyta</taxon>
        <taxon>Tracheophyta</taxon>
        <taxon>Spermatophyta</taxon>
        <taxon>Magnoliopsida</taxon>
        <taxon>Ranunculales</taxon>
        <taxon>Ranunculaceae</taxon>
        <taxon>Coptidoideae</taxon>
        <taxon>Coptis</taxon>
    </lineage>
</organism>
<gene>
    <name evidence="1" type="ORF">IFM89_023351</name>
</gene>